<comment type="caution">
    <text evidence="3">The sequence shown here is derived from an EMBL/GenBank/DDBJ whole genome shotgun (WGS) entry which is preliminary data.</text>
</comment>
<dbReference type="PROSITE" id="PS00924">
    <property type="entry name" value="ASP_GLU_RACEMASE_2"/>
    <property type="match status" value="1"/>
</dbReference>
<accession>A0A9D2FR78</accession>
<dbReference type="Proteomes" id="UP000824056">
    <property type="component" value="Unassembled WGS sequence"/>
</dbReference>
<protein>
    <submittedName>
        <fullName evidence="3">Amino acid racemase</fullName>
        <ecNumber evidence="3">5.1.1.-</ecNumber>
    </submittedName>
</protein>
<dbReference type="InterPro" id="IPR001920">
    <property type="entry name" value="Asp/Glu_race"/>
</dbReference>
<gene>
    <name evidence="3" type="ORF">H9809_04690</name>
</gene>
<dbReference type="EMBL" id="DXBG01000115">
    <property type="protein sequence ID" value="HIZ65187.1"/>
    <property type="molecule type" value="Genomic_DNA"/>
</dbReference>
<sequence length="248" mass="27570">MGTVEKRKEAVMTLGVIGGLGPMATAGFLELVTQMTDAGTDQEHLNMIIYSAPGIPDRTAYILGQSGESPVGPMIEIGRKLCEQGADFISIPCITAHYFHRELQESISVPIINAIYETGMEIQKNQIEKVGILATDGTIQSRIFQNQLEDMGMEVLVPGDTGQQYVMDIIYKNVKAGKAIEVEKFRQVSWELFSRGARILVLGCTELSSVKKEMQLREGYLDAMEVLAQRSVLRCKGKLRKEYENLVY</sequence>
<dbReference type="EC" id="5.1.1.-" evidence="3"/>
<proteinExistence type="inferred from homology"/>
<dbReference type="InterPro" id="IPR033134">
    <property type="entry name" value="Asp/Glu_racemase_AS_2"/>
</dbReference>
<reference evidence="3" key="1">
    <citation type="journal article" date="2021" name="PeerJ">
        <title>Extensive microbial diversity within the chicken gut microbiome revealed by metagenomics and culture.</title>
        <authorList>
            <person name="Gilroy R."/>
            <person name="Ravi A."/>
            <person name="Getino M."/>
            <person name="Pursley I."/>
            <person name="Horton D.L."/>
            <person name="Alikhan N.F."/>
            <person name="Baker D."/>
            <person name="Gharbi K."/>
            <person name="Hall N."/>
            <person name="Watson M."/>
            <person name="Adriaenssens E.M."/>
            <person name="Foster-Nyarko E."/>
            <person name="Jarju S."/>
            <person name="Secka A."/>
            <person name="Antonio M."/>
            <person name="Oren A."/>
            <person name="Chaudhuri R.R."/>
            <person name="La Ragione R."/>
            <person name="Hildebrand F."/>
            <person name="Pallen M.J."/>
        </authorList>
    </citation>
    <scope>NUCLEOTIDE SEQUENCE</scope>
    <source>
        <strain evidence="3">1068</strain>
    </source>
</reference>
<dbReference type="AlphaFoldDB" id="A0A9D2FR78"/>
<dbReference type="InterPro" id="IPR004380">
    <property type="entry name" value="Asp_race"/>
</dbReference>
<keyword evidence="2 3" id="KW-0413">Isomerase</keyword>
<dbReference type="InterPro" id="IPR015942">
    <property type="entry name" value="Asp/Glu/hydantoin_racemase"/>
</dbReference>
<organism evidence="3 4">
    <name type="scientific">Candidatus Blautia pullicola</name>
    <dbReference type="NCBI Taxonomy" id="2838498"/>
    <lineage>
        <taxon>Bacteria</taxon>
        <taxon>Bacillati</taxon>
        <taxon>Bacillota</taxon>
        <taxon>Clostridia</taxon>
        <taxon>Lachnospirales</taxon>
        <taxon>Lachnospiraceae</taxon>
        <taxon>Blautia</taxon>
    </lineage>
</organism>
<dbReference type="PANTHER" id="PTHR21198:SF7">
    <property type="entry name" value="ASPARTATE-GLUTAMATE RACEMASE FAMILY"/>
    <property type="match status" value="1"/>
</dbReference>
<evidence type="ECO:0000313" key="4">
    <source>
        <dbReference type="Proteomes" id="UP000824056"/>
    </source>
</evidence>
<dbReference type="Pfam" id="PF01177">
    <property type="entry name" value="Asp_Glu_race"/>
    <property type="match status" value="1"/>
</dbReference>
<reference evidence="3" key="2">
    <citation type="submission" date="2021-04" db="EMBL/GenBank/DDBJ databases">
        <authorList>
            <person name="Gilroy R."/>
        </authorList>
    </citation>
    <scope>NUCLEOTIDE SEQUENCE</scope>
    <source>
        <strain evidence="3">1068</strain>
    </source>
</reference>
<evidence type="ECO:0000313" key="3">
    <source>
        <dbReference type="EMBL" id="HIZ65187.1"/>
    </source>
</evidence>
<comment type="similarity">
    <text evidence="1">Belongs to the aspartate/glutamate racemases family.</text>
</comment>
<dbReference type="NCBIfam" id="TIGR00035">
    <property type="entry name" value="asp_race"/>
    <property type="match status" value="1"/>
</dbReference>
<dbReference type="PANTHER" id="PTHR21198">
    <property type="entry name" value="GLUTAMATE RACEMASE"/>
    <property type="match status" value="1"/>
</dbReference>
<dbReference type="SUPFAM" id="SSF53681">
    <property type="entry name" value="Aspartate/glutamate racemase"/>
    <property type="match status" value="2"/>
</dbReference>
<evidence type="ECO:0000256" key="1">
    <source>
        <dbReference type="ARBA" id="ARBA00007847"/>
    </source>
</evidence>
<evidence type="ECO:0000256" key="2">
    <source>
        <dbReference type="ARBA" id="ARBA00023235"/>
    </source>
</evidence>
<dbReference type="GO" id="GO:0047661">
    <property type="term" value="F:amino-acid racemase activity"/>
    <property type="evidence" value="ECO:0007669"/>
    <property type="project" value="InterPro"/>
</dbReference>
<dbReference type="Gene3D" id="3.40.50.1860">
    <property type="match status" value="2"/>
</dbReference>
<name>A0A9D2FR78_9FIRM</name>